<dbReference type="InterPro" id="IPR019657">
    <property type="entry name" value="ComFB"/>
</dbReference>
<gene>
    <name evidence="1" type="ORF">EQM06_00420</name>
</gene>
<dbReference type="Proteomes" id="UP000287601">
    <property type="component" value="Chromosome"/>
</dbReference>
<dbReference type="RefSeq" id="WP_128744464.1">
    <property type="nucleotide sequence ID" value="NZ_CP035281.1"/>
</dbReference>
<evidence type="ECO:0000313" key="2">
    <source>
        <dbReference type="Proteomes" id="UP000287601"/>
    </source>
</evidence>
<evidence type="ECO:0000313" key="1">
    <source>
        <dbReference type="EMBL" id="QAT41810.1"/>
    </source>
</evidence>
<sequence>MKIILKNIMESIVLQKLDETIDKLGCCTCDECRLDIASYALNLLPPKYVVTYEGEMYSKLDTLSLQYEADLLSALSQAAQVVSQNCRHKTPYASFKMEDIYEKY</sequence>
<dbReference type="AlphaFoldDB" id="A0A410PSB4"/>
<dbReference type="OrthoDB" id="5616024at2"/>
<accession>A0A410PSB4</accession>
<dbReference type="Pfam" id="PF10719">
    <property type="entry name" value="ComFB"/>
    <property type="match status" value="1"/>
</dbReference>
<protein>
    <submittedName>
        <fullName evidence="1">Competence protein ComFB</fullName>
    </submittedName>
</protein>
<name>A0A410PSB4_9FIRM</name>
<organism evidence="1 2">
    <name type="scientific">Aminipila luticellarii</name>
    <dbReference type="NCBI Taxonomy" id="2507160"/>
    <lineage>
        <taxon>Bacteria</taxon>
        <taxon>Bacillati</taxon>
        <taxon>Bacillota</taxon>
        <taxon>Clostridia</taxon>
        <taxon>Peptostreptococcales</taxon>
        <taxon>Anaerovoracaceae</taxon>
        <taxon>Aminipila</taxon>
    </lineage>
</organism>
<dbReference type="KEGG" id="amij:EQM06_00420"/>
<keyword evidence="2" id="KW-1185">Reference proteome</keyword>
<reference evidence="1 2" key="1">
    <citation type="submission" date="2019-01" db="EMBL/GenBank/DDBJ databases">
        <title>Draft genomes of a novel of Aminipila strains.</title>
        <authorList>
            <person name="Ma S."/>
        </authorList>
    </citation>
    <scope>NUCLEOTIDE SEQUENCE [LARGE SCALE GENOMIC DNA]</scope>
    <source>
        <strain evidence="2">JN-39</strain>
    </source>
</reference>
<proteinExistence type="predicted"/>
<dbReference type="EMBL" id="CP035281">
    <property type="protein sequence ID" value="QAT41810.1"/>
    <property type="molecule type" value="Genomic_DNA"/>
</dbReference>